<dbReference type="PANTHER" id="PTHR16052:SF0">
    <property type="entry name" value="TBCC DOMAIN-CONTAINING PROTEIN 1"/>
    <property type="match status" value="1"/>
</dbReference>
<evidence type="ECO:0000256" key="3">
    <source>
        <dbReference type="ARBA" id="ARBA00008848"/>
    </source>
</evidence>
<dbReference type="Proteomes" id="UP001237642">
    <property type="component" value="Unassembled WGS sequence"/>
</dbReference>
<keyword evidence="5" id="KW-0963">Cytoplasm</keyword>
<comment type="caution">
    <text evidence="9">The sequence shown here is derived from an EMBL/GenBank/DDBJ whole genome shotgun (WGS) entry which is preliminary data.</text>
</comment>
<dbReference type="EMBL" id="JAUIZM010000002">
    <property type="protein sequence ID" value="KAK1397718.1"/>
    <property type="molecule type" value="Genomic_DNA"/>
</dbReference>
<dbReference type="Pfam" id="PF07986">
    <property type="entry name" value="TBCC"/>
    <property type="match status" value="1"/>
</dbReference>
<sequence>MTTEPDSVEAPSSSTSTTPPIHTQTYIHPRREPFEHGLIPIPKLIFTDALQTLASHKLKLLSINRRVNSAAIADTLQISVDEARLSYKRLLPRGHKDSAAVADVWPSTSAFDGFLSALSPLQLVRSNSRRLMPSQADIEAHQLLYLQKHLANIVSLVSDITEVDGEDSLVLTMENFEHLGYLIYFGEKGSEKIPLSQNAPFFANSDPDMPAVPVPAPQVHDWLLENISSALEHISERFSTKENGPTSSSDQDVPMADVSPSSVKATTSNRGPSFIEGISKSSCLKQASDLQGSSVKVVNCHESVIYILAPLRYAAVYGCSDATIVLGAVGKAVRVEHCERVHVITAAKRICIANCRECIFFLGINQQPLIVGDNHKLQVAPYNTYYSQLEDHLNQVGVDTTINRWDEPFALGMVDPHDSLSHPAGVSDVQTESASCIDPDQFTNFLIPNWFEGETSGSTKDNPFPLPDPYLKSQEKNHENLGELKQTLKETQLEDSKKRELSSALHGYFKDWLYASGNIRQLYCQQND</sequence>
<evidence type="ECO:0000256" key="4">
    <source>
        <dbReference type="ARBA" id="ARBA00017559"/>
    </source>
</evidence>
<evidence type="ECO:0000256" key="5">
    <source>
        <dbReference type="ARBA" id="ARBA00022490"/>
    </source>
</evidence>
<proteinExistence type="inferred from homology"/>
<evidence type="ECO:0000259" key="8">
    <source>
        <dbReference type="PROSITE" id="PS51329"/>
    </source>
</evidence>
<feature type="region of interest" description="Disordered" evidence="7">
    <location>
        <begin position="1"/>
        <end position="24"/>
    </location>
</feature>
<evidence type="ECO:0000256" key="6">
    <source>
        <dbReference type="ARBA" id="ARBA00023212"/>
    </source>
</evidence>
<comment type="similarity">
    <text evidence="3">Belongs to the TBCC family.</text>
</comment>
<dbReference type="InterPro" id="IPR017901">
    <property type="entry name" value="C-CAP_CF_C-like"/>
</dbReference>
<protein>
    <recommendedName>
        <fullName evidence="4">TBCC domain-containing protein 1</fullName>
    </recommendedName>
</protein>
<feature type="domain" description="C-CAP/cofactor C-like" evidence="8">
    <location>
        <begin position="260"/>
        <end position="398"/>
    </location>
</feature>
<dbReference type="InterPro" id="IPR012945">
    <property type="entry name" value="Tubulin-bd_cofactor_C_dom"/>
</dbReference>
<dbReference type="SMART" id="SM00673">
    <property type="entry name" value="CARP"/>
    <property type="match status" value="2"/>
</dbReference>
<evidence type="ECO:0000256" key="7">
    <source>
        <dbReference type="SAM" id="MobiDB-lite"/>
    </source>
</evidence>
<evidence type="ECO:0000313" key="10">
    <source>
        <dbReference type="Proteomes" id="UP001237642"/>
    </source>
</evidence>
<dbReference type="PROSITE" id="PS51329">
    <property type="entry name" value="C_CAP_COFACTOR_C"/>
    <property type="match status" value="1"/>
</dbReference>
<dbReference type="Gene3D" id="2.160.20.70">
    <property type="match status" value="1"/>
</dbReference>
<feature type="compositionally biased region" description="Low complexity" evidence="7">
    <location>
        <begin position="11"/>
        <end position="20"/>
    </location>
</feature>
<dbReference type="InterPro" id="IPR039589">
    <property type="entry name" value="TBCC1"/>
</dbReference>
<keyword evidence="10" id="KW-1185">Reference proteome</keyword>
<name>A0AAD8J5P1_9APIA</name>
<keyword evidence="6" id="KW-0206">Cytoskeleton</keyword>
<dbReference type="InterPro" id="IPR016098">
    <property type="entry name" value="CAP/MinC_C"/>
</dbReference>
<reference evidence="9" key="1">
    <citation type="submission" date="2023-02" db="EMBL/GenBank/DDBJ databases">
        <title>Genome of toxic invasive species Heracleum sosnowskyi carries increased number of genes despite the absence of recent whole-genome duplications.</title>
        <authorList>
            <person name="Schelkunov M."/>
            <person name="Shtratnikova V."/>
            <person name="Makarenko M."/>
            <person name="Klepikova A."/>
            <person name="Omelchenko D."/>
            <person name="Novikova G."/>
            <person name="Obukhova E."/>
            <person name="Bogdanov V."/>
            <person name="Penin A."/>
            <person name="Logacheva M."/>
        </authorList>
    </citation>
    <scope>NUCLEOTIDE SEQUENCE</scope>
    <source>
        <strain evidence="9">Hsosn_3</strain>
        <tissue evidence="9">Leaf</tissue>
    </source>
</reference>
<dbReference type="GO" id="GO:0000922">
    <property type="term" value="C:spindle pole"/>
    <property type="evidence" value="ECO:0007669"/>
    <property type="project" value="UniProtKB-SubCell"/>
</dbReference>
<feature type="compositionally biased region" description="Polar residues" evidence="7">
    <location>
        <begin position="259"/>
        <end position="269"/>
    </location>
</feature>
<comment type="subcellular location">
    <subcellularLocation>
        <location evidence="1">Cytoplasm</location>
        <location evidence="1">Cytoskeleton</location>
        <location evidence="1">Microtubule organizing center</location>
        <location evidence="1">Centrosome</location>
    </subcellularLocation>
    <subcellularLocation>
        <location evidence="2">Cytoplasm</location>
        <location evidence="2">Cytoskeleton</location>
        <location evidence="2">Spindle pole</location>
    </subcellularLocation>
</comment>
<dbReference type="AlphaFoldDB" id="A0AAD8J5P1"/>
<evidence type="ECO:0000256" key="2">
    <source>
        <dbReference type="ARBA" id="ARBA00004647"/>
    </source>
</evidence>
<feature type="compositionally biased region" description="Polar residues" evidence="7">
    <location>
        <begin position="241"/>
        <end position="251"/>
    </location>
</feature>
<evidence type="ECO:0000313" key="9">
    <source>
        <dbReference type="EMBL" id="KAK1397718.1"/>
    </source>
</evidence>
<accession>A0AAD8J5P1</accession>
<organism evidence="9 10">
    <name type="scientific">Heracleum sosnowskyi</name>
    <dbReference type="NCBI Taxonomy" id="360622"/>
    <lineage>
        <taxon>Eukaryota</taxon>
        <taxon>Viridiplantae</taxon>
        <taxon>Streptophyta</taxon>
        <taxon>Embryophyta</taxon>
        <taxon>Tracheophyta</taxon>
        <taxon>Spermatophyta</taxon>
        <taxon>Magnoliopsida</taxon>
        <taxon>eudicotyledons</taxon>
        <taxon>Gunneridae</taxon>
        <taxon>Pentapetalae</taxon>
        <taxon>asterids</taxon>
        <taxon>campanulids</taxon>
        <taxon>Apiales</taxon>
        <taxon>Apiaceae</taxon>
        <taxon>Apioideae</taxon>
        <taxon>apioid superclade</taxon>
        <taxon>Tordylieae</taxon>
        <taxon>Tordyliinae</taxon>
        <taxon>Heracleum</taxon>
    </lineage>
</organism>
<evidence type="ECO:0000256" key="1">
    <source>
        <dbReference type="ARBA" id="ARBA00004300"/>
    </source>
</evidence>
<gene>
    <name evidence="9" type="ORF">POM88_007581</name>
</gene>
<dbReference type="PANTHER" id="PTHR16052">
    <property type="entry name" value="TBCC DOMAIN-CONTAINING PROTEIN 1"/>
    <property type="match status" value="1"/>
</dbReference>
<dbReference type="InterPro" id="IPR006599">
    <property type="entry name" value="CARP_motif"/>
</dbReference>
<reference evidence="9" key="2">
    <citation type="submission" date="2023-05" db="EMBL/GenBank/DDBJ databases">
        <authorList>
            <person name="Schelkunov M.I."/>
        </authorList>
    </citation>
    <scope>NUCLEOTIDE SEQUENCE</scope>
    <source>
        <strain evidence="9">Hsosn_3</strain>
        <tissue evidence="9">Leaf</tissue>
    </source>
</reference>
<feature type="region of interest" description="Disordered" evidence="7">
    <location>
        <begin position="238"/>
        <end position="269"/>
    </location>
</feature>